<accession>A0ABD5Q4Q8</accession>
<feature type="region of interest" description="Disordered" evidence="1">
    <location>
        <begin position="383"/>
        <end position="424"/>
    </location>
</feature>
<proteinExistence type="predicted"/>
<dbReference type="AlphaFoldDB" id="A0ABD5Q4Q8"/>
<feature type="compositionally biased region" description="Low complexity" evidence="1">
    <location>
        <begin position="392"/>
        <end position="402"/>
    </location>
</feature>
<feature type="region of interest" description="Disordered" evidence="1">
    <location>
        <begin position="171"/>
        <end position="190"/>
    </location>
</feature>
<evidence type="ECO:0000313" key="3">
    <source>
        <dbReference type="Proteomes" id="UP001595945"/>
    </source>
</evidence>
<comment type="caution">
    <text evidence="2">The sequence shown here is derived from an EMBL/GenBank/DDBJ whole genome shotgun (WGS) entry which is preliminary data.</text>
</comment>
<evidence type="ECO:0008006" key="4">
    <source>
        <dbReference type="Google" id="ProtNLM"/>
    </source>
</evidence>
<evidence type="ECO:0000256" key="1">
    <source>
        <dbReference type="SAM" id="MobiDB-lite"/>
    </source>
</evidence>
<dbReference type="Proteomes" id="UP001595945">
    <property type="component" value="Unassembled WGS sequence"/>
</dbReference>
<evidence type="ECO:0000313" key="2">
    <source>
        <dbReference type="EMBL" id="MFC4825526.1"/>
    </source>
</evidence>
<protein>
    <recommendedName>
        <fullName evidence="4">CHAT domain-containing protein</fullName>
    </recommendedName>
</protein>
<dbReference type="GeneID" id="73043754"/>
<reference evidence="2 3" key="1">
    <citation type="journal article" date="2019" name="Int. J. Syst. Evol. Microbiol.">
        <title>The Global Catalogue of Microorganisms (GCM) 10K type strain sequencing project: providing services to taxonomists for standard genome sequencing and annotation.</title>
        <authorList>
            <consortium name="The Broad Institute Genomics Platform"/>
            <consortium name="The Broad Institute Genome Sequencing Center for Infectious Disease"/>
            <person name="Wu L."/>
            <person name="Ma J."/>
        </authorList>
    </citation>
    <scope>NUCLEOTIDE SEQUENCE [LARGE SCALE GENOMIC DNA]</scope>
    <source>
        <strain evidence="2 3">XZYJ18</strain>
    </source>
</reference>
<name>A0ABD5Q4Q8_9EURY</name>
<organism evidence="2 3">
    <name type="scientific">Halorussus aquaticus</name>
    <dbReference type="NCBI Taxonomy" id="2953748"/>
    <lineage>
        <taxon>Archaea</taxon>
        <taxon>Methanobacteriati</taxon>
        <taxon>Methanobacteriota</taxon>
        <taxon>Stenosarchaea group</taxon>
        <taxon>Halobacteria</taxon>
        <taxon>Halobacteriales</taxon>
        <taxon>Haladaptataceae</taxon>
        <taxon>Halorussus</taxon>
    </lineage>
</organism>
<sequence length="725" mass="79539">MTLYPRFESPDDETGIDVVDPVETRHFLLLTDVSVDPTRSDTDAFTFPVDTACRISAGRLRLPYMIPADVRTPDGDPLLSVDSPTTRELSDDDYLVELHSPIKVYLRVSGRVRIDVTPERVTFEFDEETTVEVGARSYHSAPAATITVPDDPEATIEAVSAFSSALKTTSPERAWPTLRGHPPRIERGDELSIPPGLETPETGVQITVPSEYWAVYTVAPLAYYLGATVVPGDGAAVTATGGLTHHLGDEPAAVADATAALLERVFFLDCVTRTEGLYPDDLHEREVLEAHVDLDFADLYDASPAERLRTYLSVPDDAIEAIASPWHRVTHVQPDAEAVEFLPYLVNDLSIVRPKTEREVSSNQREVPDQLDGALDSFLRRPSGREQTATGDDSAQSADAAQPLRNDGSEDETDATRGVPTLEEYVTLPDVDALEQAWVGDGTPVRGTKLVREAFDHETPEPSDGTVDVAVVCNDDQMREELDSVDEIYGSRDDVPVNVTAQSGVSTAELRDLLVEDHDLFHFVGHIDGCGFQCSDGVLDAATLDETNATVALLNGCRSHDQGIELVKTGANAAIVSLSDLYNSGAVEVGETLARLLHYGFDVGGAMKIVREYTSIGNRYVVVGDPGIIVVHYERLFPAVYRICDKDYRKQTVNVETNTYSIRGYDVGATAKPFGMESDEYFIIPGIYEKKTLGRDEFQDIIGDKSDPFLVEGELVWSDVWFEQF</sequence>
<keyword evidence="3" id="KW-1185">Reference proteome</keyword>
<gene>
    <name evidence="2" type="ORF">ACFO9K_14800</name>
</gene>
<dbReference type="EMBL" id="JBHSHT010000002">
    <property type="protein sequence ID" value="MFC4825526.1"/>
    <property type="molecule type" value="Genomic_DNA"/>
</dbReference>
<dbReference type="RefSeq" id="WP_254268818.1">
    <property type="nucleotide sequence ID" value="NZ_CP100400.1"/>
</dbReference>